<proteinExistence type="predicted"/>
<gene>
    <name evidence="2" type="ORF">CPT_Pasto_005</name>
</gene>
<evidence type="ECO:0000313" key="3">
    <source>
        <dbReference type="Proteomes" id="UP000593603"/>
    </source>
</evidence>
<dbReference type="Gene3D" id="3.40.630.10">
    <property type="entry name" value="Zn peptidases"/>
    <property type="match status" value="1"/>
</dbReference>
<dbReference type="InterPro" id="IPR001261">
    <property type="entry name" value="ArgE/DapE_CS"/>
</dbReference>
<organism evidence="2 3">
    <name type="scientific">Rhizobium phage Pasto</name>
    <dbReference type="NCBI Taxonomy" id="2767575"/>
    <lineage>
        <taxon>Viruses</taxon>
        <taxon>Duplodnaviria</taxon>
        <taxon>Heunggongvirae</taxon>
        <taxon>Uroviricota</taxon>
        <taxon>Caudoviricetes</taxon>
        <taxon>Autographivirales</taxon>
        <taxon>Autographivirales incertae sedis</taxon>
        <taxon>Pastovirus</taxon>
        <taxon>Pastovirus pasto</taxon>
    </lineage>
</organism>
<evidence type="ECO:0000256" key="1">
    <source>
        <dbReference type="ARBA" id="ARBA00022801"/>
    </source>
</evidence>
<accession>A0A7S6R6V7</accession>
<keyword evidence="1" id="KW-0378">Hydrolase</keyword>
<protein>
    <submittedName>
        <fullName evidence="2">Zinc peptidase</fullName>
    </submittedName>
</protein>
<dbReference type="Proteomes" id="UP000593603">
    <property type="component" value="Segment"/>
</dbReference>
<sequence length="328" mass="36629">MAQRSDDERLILDMFRYMRPSGTATEQVFVDKFLTPLGFERDKYRNLVLIVGDSPRVLFSSHMDTVHRSEGVQTLSYQDGVLELSKAAKRRGSNCLGADDTAGIWLMSEMIKAGVEGVYVIHHAEESGCIGSTDLAKGNPAFFEGIDYAVAFDRAYDDDVITHQMGRRTCSDGFAKALAKSLGGKYKPSDGGAYTDTNEYAQLVAECTNVSVGYVGQHTSNERQDVRFLIELRDKLLTIEWAELPVLRDPSAWDDEDTGYFWGRNRRSSLSASWADYNSDVTDLVKDYPDVVASILEAYGIGRHDIMDEVSKVYGYVTPPFEVDREVA</sequence>
<reference evidence="2 3" key="1">
    <citation type="submission" date="2020-07" db="EMBL/GenBank/DDBJ databases">
        <title>Complete genome sequence of Rhizobium japonicum phage Pasto.</title>
        <authorList>
            <person name="Manuel N.S."/>
            <person name="Ravindran A."/>
            <person name="Newkirk H."/>
            <person name="Gonzalez C."/>
            <person name="Young R."/>
            <person name="Liu M."/>
        </authorList>
    </citation>
    <scope>NUCLEOTIDE SEQUENCE [LARGE SCALE GENOMIC DNA]</scope>
</reference>
<dbReference type="SUPFAM" id="SSF53187">
    <property type="entry name" value="Zn-dependent exopeptidases"/>
    <property type="match status" value="1"/>
</dbReference>
<dbReference type="EMBL" id="MT708545">
    <property type="protein sequence ID" value="QOV06080.1"/>
    <property type="molecule type" value="Genomic_DNA"/>
</dbReference>
<name>A0A7S6R6V7_9CAUD</name>
<dbReference type="PROSITE" id="PS00758">
    <property type="entry name" value="ARGE_DAPE_CPG2_1"/>
    <property type="match status" value="1"/>
</dbReference>
<keyword evidence="3" id="KW-1185">Reference proteome</keyword>
<evidence type="ECO:0000313" key="2">
    <source>
        <dbReference type="EMBL" id="QOV06080.1"/>
    </source>
</evidence>